<sequence length="232" mass="25521">MKRHEEKEISMSEHPTVTVGTRVSTILYNRGRGVVYAVHGTPRPQTIRRLAGGFIAAGGSASFDIVFACGSISKKLPESILHGVQWTIFHDEPKAGPEEIAQLHAHAEACRAEKQARKDQAAAAHAAEIERLRTDPEYAHLEQGSDQSGVLAGKNIRRLLKAALPKHTFRVRKSSYGSVSVNCDNPLDDAAQKTVDNIRKQFRSGSYDPVSDCHSTSRSPWQEVFGSAEYVF</sequence>
<dbReference type="InterPro" id="IPR040631">
    <property type="entry name" value="LPD30"/>
</dbReference>
<evidence type="ECO:0000259" key="1">
    <source>
        <dbReference type="Pfam" id="PF18850"/>
    </source>
</evidence>
<organism evidence="2 3">
    <name type="scientific">Gluconobacter potus</name>
    <dbReference type="NCBI Taxonomy" id="2724927"/>
    <lineage>
        <taxon>Bacteria</taxon>
        <taxon>Pseudomonadati</taxon>
        <taxon>Pseudomonadota</taxon>
        <taxon>Alphaproteobacteria</taxon>
        <taxon>Acetobacterales</taxon>
        <taxon>Acetobacteraceae</taxon>
        <taxon>Gluconobacter</taxon>
    </lineage>
</organism>
<dbReference type="Pfam" id="PF18850">
    <property type="entry name" value="LPD30"/>
    <property type="match status" value="1"/>
</dbReference>
<gene>
    <name evidence="2" type="ORF">AD929_00190</name>
</gene>
<proteinExistence type="predicted"/>
<evidence type="ECO:0000313" key="2">
    <source>
        <dbReference type="EMBL" id="KXV04162.1"/>
    </source>
</evidence>
<comment type="caution">
    <text evidence="2">The sequence shown here is derived from an EMBL/GenBank/DDBJ whole genome shotgun (WGS) entry which is preliminary data.</text>
</comment>
<name>A0A149R3M4_9PROT</name>
<dbReference type="AlphaFoldDB" id="A0A149R3M4"/>
<dbReference type="Proteomes" id="UP000075573">
    <property type="component" value="Unassembled WGS sequence"/>
</dbReference>
<accession>A0A149R3M4</accession>
<reference evidence="2 3" key="1">
    <citation type="submission" date="2015-06" db="EMBL/GenBank/DDBJ databases">
        <title>Improved classification and identification of acetic acid bacteria using matrix-assisted laser desorption/ionization time-of-flight mass spectrometry; Gluconobacter nephelii and Gluconobacter uchimurae are later heterotypic synonyms of Gluconobacter japonicus and Gluconobacter oxydans, respectively.</title>
        <authorList>
            <person name="Li L."/>
            <person name="Cleenwerck I."/>
            <person name="De Vuyst L."/>
            <person name="Vandamme P."/>
        </authorList>
    </citation>
    <scope>NUCLEOTIDE SEQUENCE [LARGE SCALE GENOMIC DNA]</scope>
    <source>
        <strain evidence="2 3">LMG 1764</strain>
    </source>
</reference>
<evidence type="ECO:0000313" key="3">
    <source>
        <dbReference type="Proteomes" id="UP000075573"/>
    </source>
</evidence>
<protein>
    <recommendedName>
        <fullName evidence="1">Large polyvalent protein associated domain-containing protein</fullName>
    </recommendedName>
</protein>
<dbReference type="EMBL" id="LHZB01000028">
    <property type="protein sequence ID" value="KXV04162.1"/>
    <property type="molecule type" value="Genomic_DNA"/>
</dbReference>
<dbReference type="PATRIC" id="fig|442.7.peg.429"/>
<feature type="domain" description="Large polyvalent protein associated" evidence="1">
    <location>
        <begin position="17"/>
        <end position="134"/>
    </location>
</feature>